<evidence type="ECO:0000259" key="1">
    <source>
        <dbReference type="PROSITE" id="PS51645"/>
    </source>
</evidence>
<dbReference type="InterPro" id="IPR029058">
    <property type="entry name" value="AB_hydrolase_fold"/>
</dbReference>
<accession>A0A835VEZ6</accession>
<dbReference type="EMBL" id="JADCNM010000002">
    <property type="protein sequence ID" value="KAG0494021.1"/>
    <property type="molecule type" value="Genomic_DNA"/>
</dbReference>
<dbReference type="InterPro" id="IPR006050">
    <property type="entry name" value="DNA_photolyase_N"/>
</dbReference>
<dbReference type="InterPro" id="IPR036155">
    <property type="entry name" value="Crypto/Photolyase_N_sf"/>
</dbReference>
<dbReference type="PANTHER" id="PTHR47832:SF1">
    <property type="entry name" value="DNA PHOTOLYASE"/>
    <property type="match status" value="1"/>
</dbReference>
<organism evidence="2 3">
    <name type="scientific">Vanilla planifolia</name>
    <name type="common">Vanilla</name>
    <dbReference type="NCBI Taxonomy" id="51239"/>
    <lineage>
        <taxon>Eukaryota</taxon>
        <taxon>Viridiplantae</taxon>
        <taxon>Streptophyta</taxon>
        <taxon>Embryophyta</taxon>
        <taxon>Tracheophyta</taxon>
        <taxon>Spermatophyta</taxon>
        <taxon>Magnoliopsida</taxon>
        <taxon>Liliopsida</taxon>
        <taxon>Asparagales</taxon>
        <taxon>Orchidaceae</taxon>
        <taxon>Vanilloideae</taxon>
        <taxon>Vanilleae</taxon>
        <taxon>Vanilla</taxon>
    </lineage>
</organism>
<comment type="caution">
    <text evidence="2">The sequence shown here is derived from an EMBL/GenBank/DDBJ whole genome shotgun (WGS) entry which is preliminary data.</text>
</comment>
<dbReference type="Pfam" id="PF12697">
    <property type="entry name" value="Abhydrolase_6"/>
    <property type="match status" value="1"/>
</dbReference>
<dbReference type="InterPro" id="IPR014729">
    <property type="entry name" value="Rossmann-like_a/b/a_fold"/>
</dbReference>
<protein>
    <recommendedName>
        <fullName evidence="1">Photolyase/cryptochrome alpha/beta domain-containing protein</fullName>
    </recommendedName>
</protein>
<dbReference type="SUPFAM" id="SSF53474">
    <property type="entry name" value="alpha/beta-Hydrolases"/>
    <property type="match status" value="1"/>
</dbReference>
<dbReference type="Gene3D" id="3.40.50.1820">
    <property type="entry name" value="alpha/beta hydrolase"/>
    <property type="match status" value="1"/>
</dbReference>
<dbReference type="Pfam" id="PF00875">
    <property type="entry name" value="DNA_photolyase"/>
    <property type="match status" value="1"/>
</dbReference>
<feature type="domain" description="Photolyase/cryptochrome alpha/beta" evidence="1">
    <location>
        <begin position="44"/>
        <end position="169"/>
    </location>
</feature>
<dbReference type="Proteomes" id="UP000639772">
    <property type="component" value="Unassembled WGS sequence"/>
</dbReference>
<evidence type="ECO:0000313" key="3">
    <source>
        <dbReference type="Proteomes" id="UP000639772"/>
    </source>
</evidence>
<dbReference type="SUPFAM" id="SSF52425">
    <property type="entry name" value="Cryptochrome/photolyase, N-terminal domain"/>
    <property type="match status" value="1"/>
</dbReference>
<reference evidence="2 3" key="1">
    <citation type="journal article" date="2020" name="Nat. Food">
        <title>A phased Vanilla planifolia genome enables genetic improvement of flavour and production.</title>
        <authorList>
            <person name="Hasing T."/>
            <person name="Tang H."/>
            <person name="Brym M."/>
            <person name="Khazi F."/>
            <person name="Huang T."/>
            <person name="Chambers A.H."/>
        </authorList>
    </citation>
    <scope>NUCLEOTIDE SEQUENCE [LARGE SCALE GENOMIC DNA]</scope>
    <source>
        <tissue evidence="2">Leaf</tissue>
    </source>
</reference>
<name>A0A835VEZ6_VANPL</name>
<dbReference type="OrthoDB" id="408373at2759"/>
<sequence length="690" mass="77540">MALASLLQCIPVGALVCGHYGRSRFRRRLLTVARAGELAGCGTGAAVVWYKHDLRVDDHPGLVAAASQYQTVVPLYVFDHRIISGLSDEMLDLLLIALEDLKELLKDQGTDLCIRFGSAEDEVMKVAIGVKATQVFVEEDLDYSIQNVINNVGSRLSSVAFPWGRPRIVLWKTPFFDIMKMKELPASYDAFQKLNLPVLHPTVAPTLSMLNVGIDRGDLPTIDDLKRYLNHGSWTNVKKLSPQTILEKQAKATEKNVLRDSFNNYSSSIHSKIVHNVRIIKSFFASKNVYQVKGGTDDVLDALSAYLKYLEGTRRDDWQELHDKMRMAESRKGSSFGVLFGASLYFGTVSRRRIHYEAIKYEKERNAGFLSPFGYSSPTVAAAVEAVCSTEWYQLLALKSHVNNEGTCSIRIWRWRGFLIQYTAAGDEGPPVIFVHGFGAFLEHFRDNICSMGKTGHRVWGITLLGFGRSEKPNVVYSEPMWAELLRDFLVDVVKEPAHLIGNSIGGYFVAATAGFWPVLVKSVILVNTAGPVVPNYSPVPLWEPRESSGFAGIGSRLLLLYLRLRAADILKKCYPTHPERVDDWLVNEIRRASYDPGAAIVLEYVFNDKRPVPLNYLVELFGGKVLFIQGMRDPLTNSKERLYTIREHCNFATIEELDAGHCPHDECPEEVNRLFSEWIRTAERSNLQG</sequence>
<dbReference type="PROSITE" id="PS51645">
    <property type="entry name" value="PHR_CRY_ALPHA_BETA"/>
    <property type="match status" value="1"/>
</dbReference>
<dbReference type="PANTHER" id="PTHR47832">
    <property type="entry name" value="DNA PHOTOLYASE"/>
    <property type="match status" value="1"/>
</dbReference>
<proteinExistence type="predicted"/>
<gene>
    <name evidence="2" type="ORF">HPP92_005015</name>
</gene>
<dbReference type="Gene3D" id="3.40.50.620">
    <property type="entry name" value="HUPs"/>
    <property type="match status" value="1"/>
</dbReference>
<dbReference type="InterPro" id="IPR000073">
    <property type="entry name" value="AB_hydrolase_1"/>
</dbReference>
<dbReference type="AlphaFoldDB" id="A0A835VEZ6"/>
<evidence type="ECO:0000313" key="2">
    <source>
        <dbReference type="EMBL" id="KAG0494021.1"/>
    </source>
</evidence>